<gene>
    <name evidence="1" type="ORF">BS101_10205</name>
</gene>
<dbReference type="RefSeq" id="WP_073538728.1">
    <property type="nucleotide sequence ID" value="NZ_CP018335.1"/>
</dbReference>
<evidence type="ECO:0000313" key="1">
    <source>
        <dbReference type="EMBL" id="APM39090.1"/>
    </source>
</evidence>
<evidence type="ECO:0000313" key="2">
    <source>
        <dbReference type="Proteomes" id="UP000184604"/>
    </source>
</evidence>
<name>A0A1L5F8F0_CLOKL</name>
<organism evidence="1 2">
    <name type="scientific">Clostridium kluyveri</name>
    <dbReference type="NCBI Taxonomy" id="1534"/>
    <lineage>
        <taxon>Bacteria</taxon>
        <taxon>Bacillati</taxon>
        <taxon>Bacillota</taxon>
        <taxon>Clostridia</taxon>
        <taxon>Eubacteriales</taxon>
        <taxon>Clostridiaceae</taxon>
        <taxon>Clostridium</taxon>
    </lineage>
</organism>
<protein>
    <submittedName>
        <fullName evidence="1">Uncharacterized protein</fullName>
    </submittedName>
</protein>
<dbReference type="EMBL" id="CP018335">
    <property type="protein sequence ID" value="APM39090.1"/>
    <property type="molecule type" value="Genomic_DNA"/>
</dbReference>
<proteinExistence type="predicted"/>
<dbReference type="OrthoDB" id="2313808at2"/>
<sequence length="132" mass="14891">MDDSTKIDMEEALRAIASMIERSEKAQEKFAQGTSQYTLQRNRIKALYVASSLIINELAENDVTDKFTKEDLEKALAPIASLISKSEKAQKKLDQGTWQHTMLRDNLKALYIASPLLTKASSEINARKEQTE</sequence>
<dbReference type="AlphaFoldDB" id="A0A1L5F8F0"/>
<reference evidence="1 2" key="1">
    <citation type="submission" date="2016-12" db="EMBL/GenBank/DDBJ databases">
        <title>Complete genome sequence of Clostridium kluyveri JZZ isolated from the pit mud of a Chinese flavor liquor-making factory.</title>
        <authorList>
            <person name="Wang Y."/>
        </authorList>
    </citation>
    <scope>NUCLEOTIDE SEQUENCE [LARGE SCALE GENOMIC DNA]</scope>
    <source>
        <strain evidence="1 2">JZZ</strain>
    </source>
</reference>
<dbReference type="Proteomes" id="UP000184604">
    <property type="component" value="Chromosome"/>
</dbReference>
<accession>A0A1L5F8F0</accession>